<reference evidence="7 8" key="1">
    <citation type="submission" date="2020-02" db="EMBL/GenBank/DDBJ databases">
        <authorList>
            <person name="Li X.-J."/>
            <person name="Feng X.-M."/>
        </authorList>
    </citation>
    <scope>NUCLEOTIDE SEQUENCE [LARGE SCALE GENOMIC DNA]</scope>
    <source>
        <strain evidence="7 8">CGMCC 4.7225</strain>
    </source>
</reference>
<dbReference type="PRINTS" id="PR00146">
    <property type="entry name" value="DHPICSNTHASE"/>
</dbReference>
<dbReference type="GO" id="GO:0044281">
    <property type="term" value="P:small molecule metabolic process"/>
    <property type="evidence" value="ECO:0007669"/>
    <property type="project" value="UniProtKB-ARBA"/>
</dbReference>
<evidence type="ECO:0000313" key="8">
    <source>
        <dbReference type="Proteomes" id="UP000469185"/>
    </source>
</evidence>
<dbReference type="PROSITE" id="PS00666">
    <property type="entry name" value="DHDPS_2"/>
    <property type="match status" value="1"/>
</dbReference>
<dbReference type="EMBL" id="JAAGOB010000014">
    <property type="protein sequence ID" value="NED97828.1"/>
    <property type="molecule type" value="Genomic_DNA"/>
</dbReference>
<dbReference type="CDD" id="cd00408">
    <property type="entry name" value="DHDPS-like"/>
    <property type="match status" value="1"/>
</dbReference>
<organism evidence="7 8">
    <name type="scientific">Phytoactinopolyspora alkaliphila</name>
    <dbReference type="NCBI Taxonomy" id="1783498"/>
    <lineage>
        <taxon>Bacteria</taxon>
        <taxon>Bacillati</taxon>
        <taxon>Actinomycetota</taxon>
        <taxon>Actinomycetes</taxon>
        <taxon>Jiangellales</taxon>
        <taxon>Jiangellaceae</taxon>
        <taxon>Phytoactinopolyspora</taxon>
    </lineage>
</organism>
<gene>
    <name evidence="7" type="ORF">G1H11_21240</name>
</gene>
<feature type="binding site" evidence="6">
    <location>
        <position position="209"/>
    </location>
    <ligand>
        <name>pyruvate</name>
        <dbReference type="ChEBI" id="CHEBI:15361"/>
    </ligand>
</feature>
<sequence length="305" mass="30799">MNTALPDGIVTPLVTFVTDAGTPDAEAMAALVDYQIDGGVHGLLALGSTGEIGNLSAPNRLAVLRAVVESTAGRVPVWAGVAGLGTADAVAAAASAESCGVDALLVLPPMFFDAGDDELAAHFRAVAAAVSVPLIAYDVPQRSPRKLPLPVIRTLAEEGTLSGVKDSSGDLTAGRLLCAGTSQVATFRAYVGSEIVIDSALHLGFQGAVPGLANILPAPAVDTFHAIREGDIDRAARSQQVYIDLLAILEVPLLGAGGPARAIGAIKTATARMLGLPAPALTEPFTQPTADFTAAIDAVLASIAA</sequence>
<protein>
    <submittedName>
        <fullName evidence="7">Dihydrodipicolinate synthase family protein</fullName>
    </submittedName>
</protein>
<comment type="caution">
    <text evidence="7">The sequence shown here is derived from an EMBL/GenBank/DDBJ whole genome shotgun (WGS) entry which is preliminary data.</text>
</comment>
<keyword evidence="3" id="KW-0704">Schiff base</keyword>
<dbReference type="Proteomes" id="UP000469185">
    <property type="component" value="Unassembled WGS sequence"/>
</dbReference>
<dbReference type="InterPro" id="IPR013785">
    <property type="entry name" value="Aldolase_TIM"/>
</dbReference>
<dbReference type="PANTHER" id="PTHR12128">
    <property type="entry name" value="DIHYDRODIPICOLINATE SYNTHASE"/>
    <property type="match status" value="1"/>
</dbReference>
<dbReference type="PIRSF" id="PIRSF001365">
    <property type="entry name" value="DHDPS"/>
    <property type="match status" value="1"/>
</dbReference>
<accession>A0A6N9YSM0</accession>
<evidence type="ECO:0000256" key="1">
    <source>
        <dbReference type="ARBA" id="ARBA00007592"/>
    </source>
</evidence>
<dbReference type="RefSeq" id="WP_163820620.1">
    <property type="nucleotide sequence ID" value="NZ_JAAGOB010000014.1"/>
</dbReference>
<feature type="active site" description="Proton donor/acceptor" evidence="5">
    <location>
        <position position="137"/>
    </location>
</feature>
<evidence type="ECO:0000256" key="6">
    <source>
        <dbReference type="PIRSR" id="PIRSR001365-2"/>
    </source>
</evidence>
<evidence type="ECO:0000256" key="3">
    <source>
        <dbReference type="ARBA" id="ARBA00023270"/>
    </source>
</evidence>
<evidence type="ECO:0000256" key="2">
    <source>
        <dbReference type="ARBA" id="ARBA00023239"/>
    </source>
</evidence>
<proteinExistence type="inferred from homology"/>
<dbReference type="PANTHER" id="PTHR12128:SF66">
    <property type="entry name" value="4-HYDROXY-2-OXOGLUTARATE ALDOLASE, MITOCHONDRIAL"/>
    <property type="match status" value="1"/>
</dbReference>
<keyword evidence="2 4" id="KW-0456">Lyase</keyword>
<dbReference type="InterPro" id="IPR002220">
    <property type="entry name" value="DapA-like"/>
</dbReference>
<dbReference type="GO" id="GO:0008840">
    <property type="term" value="F:4-hydroxy-tetrahydrodipicolinate synthase activity"/>
    <property type="evidence" value="ECO:0007669"/>
    <property type="project" value="TreeGrafter"/>
</dbReference>
<dbReference type="SUPFAM" id="SSF51569">
    <property type="entry name" value="Aldolase"/>
    <property type="match status" value="1"/>
</dbReference>
<feature type="active site" description="Schiff-base intermediate with substrate" evidence="5">
    <location>
        <position position="165"/>
    </location>
</feature>
<dbReference type="Pfam" id="PF00701">
    <property type="entry name" value="DHDPS"/>
    <property type="match status" value="1"/>
</dbReference>
<feature type="binding site" evidence="6">
    <location>
        <position position="49"/>
    </location>
    <ligand>
        <name>pyruvate</name>
        <dbReference type="ChEBI" id="CHEBI:15361"/>
    </ligand>
</feature>
<evidence type="ECO:0000256" key="4">
    <source>
        <dbReference type="PIRNR" id="PIRNR001365"/>
    </source>
</evidence>
<dbReference type="Gene3D" id="3.20.20.70">
    <property type="entry name" value="Aldolase class I"/>
    <property type="match status" value="1"/>
</dbReference>
<dbReference type="SMART" id="SM01130">
    <property type="entry name" value="DHDPS"/>
    <property type="match status" value="1"/>
</dbReference>
<dbReference type="AlphaFoldDB" id="A0A6N9YSM0"/>
<evidence type="ECO:0000313" key="7">
    <source>
        <dbReference type="EMBL" id="NED97828.1"/>
    </source>
</evidence>
<comment type="similarity">
    <text evidence="1 4">Belongs to the DapA family.</text>
</comment>
<name>A0A6N9YSM0_9ACTN</name>
<evidence type="ECO:0000256" key="5">
    <source>
        <dbReference type="PIRSR" id="PIRSR001365-1"/>
    </source>
</evidence>
<dbReference type="InterPro" id="IPR020625">
    <property type="entry name" value="Schiff_base-form_aldolases_AS"/>
</dbReference>
<keyword evidence="8" id="KW-1185">Reference proteome</keyword>